<reference evidence="4 5" key="1">
    <citation type="submission" date="2018-06" db="EMBL/GenBank/DDBJ databases">
        <authorList>
            <consortium name="Pathogen Informatics"/>
            <person name="Doyle S."/>
        </authorList>
    </citation>
    <scope>NUCLEOTIDE SEQUENCE [LARGE SCALE GENOMIC DNA]</scope>
    <source>
        <strain evidence="4 5">NCTC7911</strain>
    </source>
</reference>
<keyword evidence="3" id="KW-0732">Signal</keyword>
<dbReference type="Pfam" id="PF07996">
    <property type="entry name" value="T4SS"/>
    <property type="match status" value="1"/>
</dbReference>
<keyword evidence="1" id="KW-0175">Coiled coil</keyword>
<gene>
    <name evidence="4" type="ORF">NCTC7911_03105</name>
</gene>
<dbReference type="Gene3D" id="1.20.58.430">
    <property type="entry name" value="Type IV secretion system, VirB5-domain"/>
    <property type="match status" value="1"/>
</dbReference>
<dbReference type="InterPro" id="IPR014158">
    <property type="entry name" value="T4SS_VirB5"/>
</dbReference>
<feature type="coiled-coil region" evidence="1">
    <location>
        <begin position="35"/>
        <end position="65"/>
    </location>
</feature>
<organism evidence="4 5">
    <name type="scientific">Moraxella lacunata</name>
    <dbReference type="NCBI Taxonomy" id="477"/>
    <lineage>
        <taxon>Bacteria</taxon>
        <taxon>Pseudomonadati</taxon>
        <taxon>Pseudomonadota</taxon>
        <taxon>Gammaproteobacteria</taxon>
        <taxon>Moraxellales</taxon>
        <taxon>Moraxellaceae</taxon>
        <taxon>Moraxella</taxon>
    </lineage>
</organism>
<evidence type="ECO:0000256" key="1">
    <source>
        <dbReference type="SAM" id="Coils"/>
    </source>
</evidence>
<feature type="compositionally biased region" description="Basic residues" evidence="2">
    <location>
        <begin position="222"/>
        <end position="233"/>
    </location>
</feature>
<dbReference type="GeneID" id="302271562"/>
<dbReference type="InterPro" id="IPR023220">
    <property type="entry name" value="T4SS_VirB5-domain"/>
</dbReference>
<name>A0A378UC09_MORLA</name>
<dbReference type="EMBL" id="UGQC01000005">
    <property type="protein sequence ID" value="STZ74924.1"/>
    <property type="molecule type" value="Genomic_DNA"/>
</dbReference>
<proteinExistence type="predicted"/>
<feature type="signal peptide" evidence="3">
    <location>
        <begin position="1"/>
        <end position="26"/>
    </location>
</feature>
<evidence type="ECO:0000256" key="2">
    <source>
        <dbReference type="SAM" id="MobiDB-lite"/>
    </source>
</evidence>
<keyword evidence="5" id="KW-1185">Reference proteome</keyword>
<feature type="region of interest" description="Disordered" evidence="2">
    <location>
        <begin position="211"/>
        <end position="233"/>
    </location>
</feature>
<evidence type="ECO:0000313" key="4">
    <source>
        <dbReference type="EMBL" id="STZ74924.1"/>
    </source>
</evidence>
<protein>
    <submittedName>
        <fullName evidence="4">P-type DNA transfer protein VirB5</fullName>
    </submittedName>
</protein>
<dbReference type="Proteomes" id="UP000254107">
    <property type="component" value="Unassembled WGS sequence"/>
</dbReference>
<accession>A0A378UC09</accession>
<evidence type="ECO:0000256" key="3">
    <source>
        <dbReference type="SAM" id="SignalP"/>
    </source>
</evidence>
<dbReference type="AlphaFoldDB" id="A0A378UC09"/>
<dbReference type="SUPFAM" id="SSF101082">
    <property type="entry name" value="Typo IV secretion system protein TraC"/>
    <property type="match status" value="1"/>
</dbReference>
<feature type="chain" id="PRO_5017062224" evidence="3">
    <location>
        <begin position="27"/>
        <end position="233"/>
    </location>
</feature>
<evidence type="ECO:0000313" key="5">
    <source>
        <dbReference type="Proteomes" id="UP000254107"/>
    </source>
</evidence>
<dbReference type="RefSeq" id="WP_181879765.1">
    <property type="nucleotide sequence ID" value="NZ_UGQC01000005.1"/>
</dbReference>
<sequence>MRKVNFSKKALAVIASLALLVTTVPAQSGVPVIDATAIAQAVAQVENQIRQIENMRAQLKAMTDNGNYAELLDNPAIRQQLNKYLPKGYTDVFEAARRGDLSALNKVVDAMKKQDQQTRTNQSGAALASAQVVQARAVLGVAANNLNAREVQLESLVRQLNATQNPAQKQDLIGAITAHHAAVQTDLGKIQIQMQMAEQYRRQYEQYANQESMAKLQEQRRANFKKKHPNSLR</sequence>